<dbReference type="PANTHER" id="PTHR33568:SF3">
    <property type="entry name" value="DNA-DIRECTED DNA POLYMERASE"/>
    <property type="match status" value="1"/>
</dbReference>
<dbReference type="InterPro" id="IPR036397">
    <property type="entry name" value="RNaseH_sf"/>
</dbReference>
<comment type="similarity">
    <text evidence="1">Belongs to the DNA polymerase type-B family.</text>
</comment>
<evidence type="ECO:0000256" key="2">
    <source>
        <dbReference type="ARBA" id="ARBA00012417"/>
    </source>
</evidence>
<keyword evidence="7" id="KW-0238">DNA-binding</keyword>
<keyword evidence="3" id="KW-0808">Transferase</keyword>
<dbReference type="Gene3D" id="3.40.960.10">
    <property type="entry name" value="VSR Endonuclease"/>
    <property type="match status" value="1"/>
</dbReference>
<keyword evidence="5" id="KW-0235">DNA replication</keyword>
<dbReference type="InterPro" id="IPR012337">
    <property type="entry name" value="RNaseH-like_sf"/>
</dbReference>
<keyword evidence="4" id="KW-0548">Nucleotidyltransferase</keyword>
<reference evidence="10" key="1">
    <citation type="submission" date="2022-12" db="EMBL/GenBank/DDBJ databases">
        <title>Chromosome-level genome assembly of the bean flower thrips Megalurothrips usitatus.</title>
        <authorList>
            <person name="Ma L."/>
            <person name="Liu Q."/>
            <person name="Li H."/>
            <person name="Cai W."/>
        </authorList>
    </citation>
    <scope>NUCLEOTIDE SEQUENCE</scope>
    <source>
        <strain evidence="10">Cailab_2022a</strain>
    </source>
</reference>
<evidence type="ECO:0000256" key="5">
    <source>
        <dbReference type="ARBA" id="ARBA00022705"/>
    </source>
</evidence>
<dbReference type="Gene3D" id="3.30.420.10">
    <property type="entry name" value="Ribonuclease H-like superfamily/Ribonuclease H"/>
    <property type="match status" value="1"/>
</dbReference>
<evidence type="ECO:0000256" key="3">
    <source>
        <dbReference type="ARBA" id="ARBA00022679"/>
    </source>
</evidence>
<organism evidence="10 11">
    <name type="scientific">Megalurothrips usitatus</name>
    <name type="common">bean blossom thrips</name>
    <dbReference type="NCBI Taxonomy" id="439358"/>
    <lineage>
        <taxon>Eukaryota</taxon>
        <taxon>Metazoa</taxon>
        <taxon>Ecdysozoa</taxon>
        <taxon>Arthropoda</taxon>
        <taxon>Hexapoda</taxon>
        <taxon>Insecta</taxon>
        <taxon>Pterygota</taxon>
        <taxon>Neoptera</taxon>
        <taxon>Paraneoptera</taxon>
        <taxon>Thysanoptera</taxon>
        <taxon>Terebrantia</taxon>
        <taxon>Thripoidea</taxon>
        <taxon>Thripidae</taxon>
        <taxon>Megalurothrips</taxon>
    </lineage>
</organism>
<dbReference type="GO" id="GO:0003887">
    <property type="term" value="F:DNA-directed DNA polymerase activity"/>
    <property type="evidence" value="ECO:0007669"/>
    <property type="project" value="UniProtKB-KW"/>
</dbReference>
<evidence type="ECO:0000256" key="4">
    <source>
        <dbReference type="ARBA" id="ARBA00022695"/>
    </source>
</evidence>
<dbReference type="EC" id="2.7.7.7" evidence="2"/>
<evidence type="ECO:0000313" key="11">
    <source>
        <dbReference type="Proteomes" id="UP001075354"/>
    </source>
</evidence>
<evidence type="ECO:0000256" key="6">
    <source>
        <dbReference type="ARBA" id="ARBA00022932"/>
    </source>
</evidence>
<proteinExistence type="inferred from homology"/>
<keyword evidence="6" id="KW-0239">DNA-directed DNA polymerase</keyword>
<name>A0AAV7XDW8_9NEOP</name>
<comment type="catalytic activity">
    <reaction evidence="8">
        <text>DNA(n) + a 2'-deoxyribonucleoside 5'-triphosphate = DNA(n+1) + diphosphate</text>
        <dbReference type="Rhea" id="RHEA:22508"/>
        <dbReference type="Rhea" id="RHEA-COMP:17339"/>
        <dbReference type="Rhea" id="RHEA-COMP:17340"/>
        <dbReference type="ChEBI" id="CHEBI:33019"/>
        <dbReference type="ChEBI" id="CHEBI:61560"/>
        <dbReference type="ChEBI" id="CHEBI:173112"/>
        <dbReference type="EC" id="2.7.7.7"/>
    </reaction>
</comment>
<dbReference type="GO" id="GO:0006260">
    <property type="term" value="P:DNA replication"/>
    <property type="evidence" value="ECO:0007669"/>
    <property type="project" value="UniProtKB-KW"/>
</dbReference>
<dbReference type="GO" id="GO:0000166">
    <property type="term" value="F:nucleotide binding"/>
    <property type="evidence" value="ECO:0007669"/>
    <property type="project" value="InterPro"/>
</dbReference>
<dbReference type="SUPFAM" id="SSF53098">
    <property type="entry name" value="Ribonuclease H-like"/>
    <property type="match status" value="1"/>
</dbReference>
<dbReference type="Pfam" id="PF03175">
    <property type="entry name" value="DNA_pol_B_2"/>
    <property type="match status" value="1"/>
</dbReference>
<accession>A0AAV7XDW8</accession>
<evidence type="ECO:0000259" key="9">
    <source>
        <dbReference type="Pfam" id="PF03175"/>
    </source>
</evidence>
<keyword evidence="11" id="KW-1185">Reference proteome</keyword>
<dbReference type="Proteomes" id="UP001075354">
    <property type="component" value="Chromosome 10"/>
</dbReference>
<dbReference type="GO" id="GO:0003677">
    <property type="term" value="F:DNA binding"/>
    <property type="evidence" value="ECO:0007669"/>
    <property type="project" value="UniProtKB-KW"/>
</dbReference>
<evidence type="ECO:0000256" key="1">
    <source>
        <dbReference type="ARBA" id="ARBA00005755"/>
    </source>
</evidence>
<sequence length="585" mass="68334">MAQINPTQPCGLDEVRKLQDKMTEYRSCVFTDKKGQECVFKGEYRAGRKNIYLLLHREHFYAILYPCQAFETEYLCEKCIKFYNHKEDHRCEGTCWRCMGPQPHDDPAVPLTRCPQCFHQFSGAECFEAHRTALLPHSKFAKCESYKFCPRCEQSYSVLRGKKHECGFVYCKYCKSNVMENHLCYMRPWEEREKKPKWNYLAVYYDIETTQCDPVEGKVDTFEHKPNLLVCQTVCDTCSDIPQNDYFCTVCKNRQHIFHNLDDPNLSVMAQFLDYLQSFPAKTEILLLAHNAKSFDGIFVLQEVLARKLKPELVLQGDKIICMKVGNWKFIDSLMFLTMPLSALPKSFSLTELKKGYWPFLANKPENYTYEGPLLDRDLYCPSGMRAKAAAAFYSWYDDLVAKNYVFNFRRELIEYCISDVTILRMACHAFRKLFAEYTGFDPMFNCITLSSACMAAFRRNFLPQDKIGIVPPGGYHGRGKQSHIALKWLDYESHKLGQRISTIYTDREVCVLGRRVDGYVEIANPDGSVEKRIYQFHGDYWHQCPTHFPPNAESGENRYENTVRLTSIFRNAGYTVIERWECEF</sequence>
<protein>
    <recommendedName>
        <fullName evidence="2">DNA-directed DNA polymerase</fullName>
        <ecNumber evidence="2">2.7.7.7</ecNumber>
    </recommendedName>
</protein>
<dbReference type="AlphaFoldDB" id="A0AAV7XDW8"/>
<dbReference type="EMBL" id="JAPTSV010000010">
    <property type="protein sequence ID" value="KAJ1523119.1"/>
    <property type="molecule type" value="Genomic_DNA"/>
</dbReference>
<feature type="domain" description="DNA-directed DNA polymerase family B mitochondria/virus" evidence="9">
    <location>
        <begin position="286"/>
        <end position="467"/>
    </location>
</feature>
<evidence type="ECO:0000313" key="10">
    <source>
        <dbReference type="EMBL" id="KAJ1523119.1"/>
    </source>
</evidence>
<comment type="caution">
    <text evidence="10">The sequence shown here is derived from an EMBL/GenBank/DDBJ whole genome shotgun (WGS) entry which is preliminary data.</text>
</comment>
<dbReference type="PANTHER" id="PTHR33568">
    <property type="entry name" value="DNA POLYMERASE"/>
    <property type="match status" value="1"/>
</dbReference>
<gene>
    <name evidence="10" type="ORF">ONE63_001012</name>
</gene>
<dbReference type="InterPro" id="IPR004868">
    <property type="entry name" value="DNA-dir_DNA_pol_B_mt/vir"/>
</dbReference>
<evidence type="ECO:0000256" key="7">
    <source>
        <dbReference type="ARBA" id="ARBA00023125"/>
    </source>
</evidence>
<evidence type="ECO:0000256" key="8">
    <source>
        <dbReference type="ARBA" id="ARBA00049244"/>
    </source>
</evidence>